<proteinExistence type="predicted"/>
<dbReference type="Pfam" id="PF13692">
    <property type="entry name" value="Glyco_trans_1_4"/>
    <property type="match status" value="1"/>
</dbReference>
<name>A0A0A7REP8_9LACO</name>
<accession>A0A0A7REP8</accession>
<reference evidence="2" key="1">
    <citation type="journal article" date="2014" name="Appl. Environ. Microbiol.">
        <title>Detection and genomic characterization of motility in Lactobacillus curvatus: confirmation of motility in a species outside the Lactobacillus salivarius clade.</title>
        <authorList>
            <person name="Cousin F.J."/>
            <person name="Lynch S.M."/>
            <person name="Harris H.M."/>
            <person name="McCann A."/>
            <person name="Lynch D.B."/>
            <person name="Neville B.A."/>
            <person name="Irisawa T."/>
            <person name="Okada S."/>
            <person name="Endo A."/>
            <person name="O'Toole P.W."/>
        </authorList>
    </citation>
    <scope>NUCLEOTIDE SEQUENCE</scope>
    <source>
        <strain evidence="2">DSM 20509</strain>
    </source>
</reference>
<keyword evidence="1 2" id="KW-0808">Transferase</keyword>
<dbReference type="GO" id="GO:0016757">
    <property type="term" value="F:glycosyltransferase activity"/>
    <property type="evidence" value="ECO:0007669"/>
    <property type="project" value="TreeGrafter"/>
</dbReference>
<dbReference type="Gene3D" id="3.40.50.2000">
    <property type="entry name" value="Glycogen Phosphorylase B"/>
    <property type="match status" value="1"/>
</dbReference>
<dbReference type="EMBL" id="KM886859">
    <property type="protein sequence ID" value="AJA33676.1"/>
    <property type="molecule type" value="Genomic_DNA"/>
</dbReference>
<sequence>MIINVGSQEAGRKNTPLLIQAFMNVCFDFPEWKLELIGPVDSTITELVASIYKAHPALRKRLLLLGPIKDKAQLERHYQKAQIYLSPSLQEGSPNSIAEALRNGCYVLTSKIDIWQDTFAPKAGASFEHGNLVELVTKLRYALSQPQLLEDAFELNRAYSLKELIYEDEVRRYQLLLDYQNTSTR</sequence>
<protein>
    <submittedName>
        <fullName evidence="2">Glycosyltransferase</fullName>
    </submittedName>
</protein>
<dbReference type="SUPFAM" id="SSF53756">
    <property type="entry name" value="UDP-Glycosyltransferase/glycogen phosphorylase"/>
    <property type="match status" value="1"/>
</dbReference>
<evidence type="ECO:0000313" key="2">
    <source>
        <dbReference type="EMBL" id="AJA33676.1"/>
    </source>
</evidence>
<dbReference type="PANTHER" id="PTHR46401">
    <property type="entry name" value="GLYCOSYLTRANSFERASE WBBK-RELATED"/>
    <property type="match status" value="1"/>
</dbReference>
<dbReference type="AlphaFoldDB" id="A0A0A7REP8"/>
<evidence type="ECO:0000256" key="1">
    <source>
        <dbReference type="ARBA" id="ARBA00022679"/>
    </source>
</evidence>
<organism evidence="2">
    <name type="scientific">Ligilactobacillus agilis</name>
    <dbReference type="NCBI Taxonomy" id="1601"/>
    <lineage>
        <taxon>Bacteria</taxon>
        <taxon>Bacillati</taxon>
        <taxon>Bacillota</taxon>
        <taxon>Bacilli</taxon>
        <taxon>Lactobacillales</taxon>
        <taxon>Lactobacillaceae</taxon>
        <taxon>Ligilactobacillus</taxon>
    </lineage>
</organism>
<dbReference type="GO" id="GO:0009103">
    <property type="term" value="P:lipopolysaccharide biosynthetic process"/>
    <property type="evidence" value="ECO:0007669"/>
    <property type="project" value="TreeGrafter"/>
</dbReference>
<dbReference type="PANTHER" id="PTHR46401:SF2">
    <property type="entry name" value="GLYCOSYLTRANSFERASE WBBK-RELATED"/>
    <property type="match status" value="1"/>
</dbReference>
<dbReference type="RefSeq" id="WP_056977877.1">
    <property type="nucleotide sequence ID" value="NZ_CP163515.1"/>
</dbReference>